<reference evidence="1 2" key="1">
    <citation type="submission" date="2018-02" db="EMBL/GenBank/DDBJ databases">
        <title>Complete genome sequencing of Faecalibacterium prausnitzii strains isolated from the human gut.</title>
        <authorList>
            <person name="Fitzgerald B.C."/>
            <person name="Shkoporov A.N."/>
            <person name="Ross P.R."/>
            <person name="Hill C."/>
        </authorList>
    </citation>
    <scope>NUCLEOTIDE SEQUENCE [LARGE SCALE GENOMIC DNA]</scope>
    <source>
        <strain evidence="1 2">APC942/32-1</strain>
    </source>
</reference>
<evidence type="ECO:0008006" key="3">
    <source>
        <dbReference type="Google" id="ProtNLM"/>
    </source>
</evidence>
<comment type="caution">
    <text evidence="1">The sequence shown here is derived from an EMBL/GenBank/DDBJ whole genome shotgun (WGS) entry which is preliminary data.</text>
</comment>
<sequence>MAEYINREDVLKCLEYNTIQKPSANDVVSATLRVAREKVEKLPVAQEGALLSFWRDPDKDPPKVETEVLILFETACGGYGITTAHYEDGTVLSEKSKFYWEEIFEWGTYDEEHDDYLIPKGWWEYRYFNPEDVYNNRVDSPVVGWMPLPPKEVVKK</sequence>
<dbReference type="Proteomes" id="UP000251144">
    <property type="component" value="Unassembled WGS sequence"/>
</dbReference>
<accession>A0A329TR61</accession>
<evidence type="ECO:0000313" key="2">
    <source>
        <dbReference type="Proteomes" id="UP000251144"/>
    </source>
</evidence>
<evidence type="ECO:0000313" key="1">
    <source>
        <dbReference type="EMBL" id="RAW51829.1"/>
    </source>
</evidence>
<dbReference type="EMBL" id="PRLB01000016">
    <property type="protein sequence ID" value="RAW51829.1"/>
    <property type="molecule type" value="Genomic_DNA"/>
</dbReference>
<dbReference type="RefSeq" id="WP_022257356.1">
    <property type="nucleotide sequence ID" value="NZ_PRLB01000016.1"/>
</dbReference>
<protein>
    <recommendedName>
        <fullName evidence="3">DUF551 domain-containing protein</fullName>
    </recommendedName>
</protein>
<name>A0A329TR61_9FIRM</name>
<gene>
    <name evidence="1" type="ORF">C4N26_13210</name>
</gene>
<organism evidence="1 2">
    <name type="scientific">Faecalibacterium prausnitzii</name>
    <dbReference type="NCBI Taxonomy" id="853"/>
    <lineage>
        <taxon>Bacteria</taxon>
        <taxon>Bacillati</taxon>
        <taxon>Bacillota</taxon>
        <taxon>Clostridia</taxon>
        <taxon>Eubacteriales</taxon>
        <taxon>Oscillospiraceae</taxon>
        <taxon>Faecalibacterium</taxon>
    </lineage>
</organism>
<dbReference type="AlphaFoldDB" id="A0A329TR61"/>
<proteinExistence type="predicted"/>
<dbReference type="OrthoDB" id="1938254at2"/>